<dbReference type="GO" id="GO:0009507">
    <property type="term" value="C:chloroplast"/>
    <property type="evidence" value="ECO:0007669"/>
    <property type="project" value="TreeGrafter"/>
</dbReference>
<dbReference type="AlphaFoldDB" id="A0AAQ3K8L6"/>
<dbReference type="GO" id="GO:0016042">
    <property type="term" value="P:lipid catabolic process"/>
    <property type="evidence" value="ECO:0007669"/>
    <property type="project" value="UniProtKB-KW"/>
</dbReference>
<evidence type="ECO:0000313" key="5">
    <source>
        <dbReference type="EMBL" id="WOL03880.1"/>
    </source>
</evidence>
<accession>A0AAQ3K8L6</accession>
<gene>
    <name evidence="5" type="ORF">Cni_G12600</name>
</gene>
<comment type="similarity">
    <text evidence="1">Belongs to the AB hydrolase superfamily. Lipase family.</text>
</comment>
<organism evidence="5 6">
    <name type="scientific">Canna indica</name>
    <name type="common">Indian-shot</name>
    <dbReference type="NCBI Taxonomy" id="4628"/>
    <lineage>
        <taxon>Eukaryota</taxon>
        <taxon>Viridiplantae</taxon>
        <taxon>Streptophyta</taxon>
        <taxon>Embryophyta</taxon>
        <taxon>Tracheophyta</taxon>
        <taxon>Spermatophyta</taxon>
        <taxon>Magnoliopsida</taxon>
        <taxon>Liliopsida</taxon>
        <taxon>Zingiberales</taxon>
        <taxon>Cannaceae</taxon>
        <taxon>Canna</taxon>
    </lineage>
</organism>
<dbReference type="Gene3D" id="3.40.50.1820">
    <property type="entry name" value="alpha/beta hydrolase"/>
    <property type="match status" value="1"/>
</dbReference>
<name>A0AAQ3K8L6_9LILI</name>
<dbReference type="EMBL" id="CP136893">
    <property type="protein sequence ID" value="WOL03880.1"/>
    <property type="molecule type" value="Genomic_DNA"/>
</dbReference>
<evidence type="ECO:0000256" key="3">
    <source>
        <dbReference type="ARBA" id="ARBA00022963"/>
    </source>
</evidence>
<dbReference type="Proteomes" id="UP001327560">
    <property type="component" value="Chromosome 4"/>
</dbReference>
<keyword evidence="6" id="KW-1185">Reference proteome</keyword>
<keyword evidence="3" id="KW-0442">Lipid degradation</keyword>
<dbReference type="InterPro" id="IPR029058">
    <property type="entry name" value="AB_hydrolase_fold"/>
</dbReference>
<reference evidence="5 6" key="1">
    <citation type="submission" date="2023-10" db="EMBL/GenBank/DDBJ databases">
        <title>Chromosome-scale genome assembly provides insights into flower coloration mechanisms of Canna indica.</title>
        <authorList>
            <person name="Li C."/>
        </authorList>
    </citation>
    <scope>NUCLEOTIDE SEQUENCE [LARGE SCALE GENOMIC DNA]</scope>
    <source>
        <tissue evidence="5">Flower</tissue>
    </source>
</reference>
<dbReference type="PANTHER" id="PTHR31403:SF4">
    <property type="entry name" value="PHOSPHOLIPASE A1-IALPHA2, CHLOROPLASTIC"/>
    <property type="match status" value="1"/>
</dbReference>
<protein>
    <submittedName>
        <fullName evidence="5">Uncharacterized protein</fullName>
    </submittedName>
</protein>
<sequence length="106" mass="11632">MARYKAFDVNPCLLRYVACRFGKGRLLKELLDRCNVLVAFHSTVTNTKWATNLMSSLTSVSFEQLDPHLDVTVDSGFLSLYTSSNGAAKFGHGSCHEQLLKSSAGS</sequence>
<dbReference type="PANTHER" id="PTHR31403">
    <property type="entry name" value="PHOSPHOLIPASE A1-IBETA2, CHLOROPLASTIC"/>
    <property type="match status" value="1"/>
</dbReference>
<evidence type="ECO:0000256" key="1">
    <source>
        <dbReference type="ARBA" id="ARBA00010701"/>
    </source>
</evidence>
<evidence type="ECO:0000256" key="2">
    <source>
        <dbReference type="ARBA" id="ARBA00022801"/>
    </source>
</evidence>
<dbReference type="GO" id="GO:0008970">
    <property type="term" value="F:phospholipase A1 activity"/>
    <property type="evidence" value="ECO:0007669"/>
    <property type="project" value="TreeGrafter"/>
</dbReference>
<proteinExistence type="inferred from homology"/>
<evidence type="ECO:0000313" key="6">
    <source>
        <dbReference type="Proteomes" id="UP001327560"/>
    </source>
</evidence>
<keyword evidence="4" id="KW-0443">Lipid metabolism</keyword>
<keyword evidence="2" id="KW-0378">Hydrolase</keyword>
<evidence type="ECO:0000256" key="4">
    <source>
        <dbReference type="ARBA" id="ARBA00023098"/>
    </source>
</evidence>